<sequence>MAFNNTNDTLITTNIIEHKEKEEISTPLSTITTTVITNGCNFQQPELGTATGLINLVKTYPELYDKTHQLYCNNVHKGVLWNKIADELGGTTAKKTREQFSYMRKRFRNEYEARKKGIQKALVPEPEATNYRQPLFVYEQLSFLEKVFEKELEAAQEIENNEEKESSATTVIENGLINTKDYTAAVAEKLSSKGSSPRKRRRTQNSAGTPQSSSSSGIEASSSSQSSASSTTVTSINNYDSSLLSILNNINSQPNQCNPVPAAATIIEDEECKIFGRQVAMDLQRLDQHTRMIVRFKISKILLELYLKQCEIQEN</sequence>
<name>A0AC34FMA0_9BILA</name>
<reference evidence="2" key="1">
    <citation type="submission" date="2022-11" db="UniProtKB">
        <authorList>
            <consortium name="WormBaseParasite"/>
        </authorList>
    </citation>
    <scope>IDENTIFICATION</scope>
</reference>
<organism evidence="1 2">
    <name type="scientific">Panagrolaimus sp. ES5</name>
    <dbReference type="NCBI Taxonomy" id="591445"/>
    <lineage>
        <taxon>Eukaryota</taxon>
        <taxon>Metazoa</taxon>
        <taxon>Ecdysozoa</taxon>
        <taxon>Nematoda</taxon>
        <taxon>Chromadorea</taxon>
        <taxon>Rhabditida</taxon>
        <taxon>Tylenchina</taxon>
        <taxon>Panagrolaimomorpha</taxon>
        <taxon>Panagrolaimoidea</taxon>
        <taxon>Panagrolaimidae</taxon>
        <taxon>Panagrolaimus</taxon>
    </lineage>
</organism>
<accession>A0AC34FMA0</accession>
<proteinExistence type="predicted"/>
<dbReference type="WBParaSite" id="ES5_v2.g18537.t1">
    <property type="protein sequence ID" value="ES5_v2.g18537.t1"/>
    <property type="gene ID" value="ES5_v2.g18537"/>
</dbReference>
<evidence type="ECO:0000313" key="1">
    <source>
        <dbReference type="Proteomes" id="UP000887579"/>
    </source>
</evidence>
<dbReference type="Proteomes" id="UP000887579">
    <property type="component" value="Unplaced"/>
</dbReference>
<evidence type="ECO:0000313" key="2">
    <source>
        <dbReference type="WBParaSite" id="ES5_v2.g18537.t1"/>
    </source>
</evidence>
<protein>
    <submittedName>
        <fullName evidence="2">MADF domain-containing protein</fullName>
    </submittedName>
</protein>